<sequence length="69" mass="8136">MKHRENCRWKNFNVDEGVCNCGEDFCMNCGHNKYKHEGLGFTKACLDCIPARKCKKFSQFQNKEKEDEN</sequence>
<gene>
    <name evidence="1" type="ORF">LCGC14_2358630</name>
</gene>
<name>A0A0F9CUJ3_9ZZZZ</name>
<proteinExistence type="predicted"/>
<evidence type="ECO:0000313" key="1">
    <source>
        <dbReference type="EMBL" id="KKL45146.1"/>
    </source>
</evidence>
<dbReference type="EMBL" id="LAZR01034495">
    <property type="protein sequence ID" value="KKL45146.1"/>
    <property type="molecule type" value="Genomic_DNA"/>
</dbReference>
<accession>A0A0F9CUJ3</accession>
<dbReference type="AlphaFoldDB" id="A0A0F9CUJ3"/>
<comment type="caution">
    <text evidence="1">The sequence shown here is derived from an EMBL/GenBank/DDBJ whole genome shotgun (WGS) entry which is preliminary data.</text>
</comment>
<reference evidence="1" key="1">
    <citation type="journal article" date="2015" name="Nature">
        <title>Complex archaea that bridge the gap between prokaryotes and eukaryotes.</title>
        <authorList>
            <person name="Spang A."/>
            <person name="Saw J.H."/>
            <person name="Jorgensen S.L."/>
            <person name="Zaremba-Niedzwiedzka K."/>
            <person name="Martijn J."/>
            <person name="Lind A.E."/>
            <person name="van Eijk R."/>
            <person name="Schleper C."/>
            <person name="Guy L."/>
            <person name="Ettema T.J."/>
        </authorList>
    </citation>
    <scope>NUCLEOTIDE SEQUENCE</scope>
</reference>
<protein>
    <submittedName>
        <fullName evidence="1">Uncharacterized protein</fullName>
    </submittedName>
</protein>
<organism evidence="1">
    <name type="scientific">marine sediment metagenome</name>
    <dbReference type="NCBI Taxonomy" id="412755"/>
    <lineage>
        <taxon>unclassified sequences</taxon>
        <taxon>metagenomes</taxon>
        <taxon>ecological metagenomes</taxon>
    </lineage>
</organism>